<dbReference type="AlphaFoldDB" id="A0A2R9SQT7"/>
<reference evidence="1 2" key="1">
    <citation type="journal article" date="2010" name="BMC Genomics">
        <title>Genome sequence of the pattern forming Paenibacillus vortex bacterium reveals potential for thriving in complex environments.</title>
        <authorList>
            <person name="Sirota-Madi A."/>
            <person name="Olender T."/>
            <person name="Helman Y."/>
            <person name="Ingham C."/>
            <person name="Brainis I."/>
            <person name="Roth D."/>
            <person name="Hagi E."/>
            <person name="Brodsky L."/>
            <person name="Leshkowitz D."/>
            <person name="Galatenko V."/>
            <person name="Nikolaev V."/>
            <person name="Mugasimangalam R.C."/>
            <person name="Bransburg-Zabary S."/>
            <person name="Gutnick D.L."/>
            <person name="Lancet D."/>
            <person name="Ben-Jacob E."/>
        </authorList>
    </citation>
    <scope>NUCLEOTIDE SEQUENCE [LARGE SCALE GENOMIC DNA]</scope>
    <source>
        <strain evidence="1 2">V453</strain>
    </source>
</reference>
<comment type="caution">
    <text evidence="1">The sequence shown here is derived from an EMBL/GenBank/DDBJ whole genome shotgun (WGS) entry which is preliminary data.</text>
</comment>
<organism evidence="1 2">
    <name type="scientific">Paenibacillus vortex V453</name>
    <dbReference type="NCBI Taxonomy" id="715225"/>
    <lineage>
        <taxon>Bacteria</taxon>
        <taxon>Bacillati</taxon>
        <taxon>Bacillota</taxon>
        <taxon>Bacilli</taxon>
        <taxon>Bacillales</taxon>
        <taxon>Paenibacillaceae</taxon>
        <taxon>Paenibacillus</taxon>
    </lineage>
</organism>
<protein>
    <submittedName>
        <fullName evidence="1">Transcriptional regulator, MerR family protein</fullName>
    </submittedName>
</protein>
<gene>
    <name evidence="1" type="ORF">PVOR_20639</name>
</gene>
<proteinExistence type="predicted"/>
<evidence type="ECO:0000313" key="2">
    <source>
        <dbReference type="Proteomes" id="UP000003094"/>
    </source>
</evidence>
<dbReference type="Proteomes" id="UP000003094">
    <property type="component" value="Unassembled WGS sequence"/>
</dbReference>
<dbReference type="EMBL" id="ADHJ01000037">
    <property type="protein sequence ID" value="EFU39744.1"/>
    <property type="molecule type" value="Genomic_DNA"/>
</dbReference>
<name>A0A2R9SQT7_9BACL</name>
<accession>A0A2R9SQT7</accession>
<keyword evidence="2" id="KW-1185">Reference proteome</keyword>
<dbReference type="KEGG" id="pvo:PVOR_20639"/>
<sequence length="55" mass="6311">MIPLYLKLGLTTDQIRVLLRGEVASPDAYEYCEEMLSFYEAKLNNVDSQIAHCMN</sequence>
<evidence type="ECO:0000313" key="1">
    <source>
        <dbReference type="EMBL" id="EFU39744.1"/>
    </source>
</evidence>